<dbReference type="Gene3D" id="3.40.50.720">
    <property type="entry name" value="NAD(P)-binding Rossmann-like Domain"/>
    <property type="match status" value="1"/>
</dbReference>
<dbReference type="PANTHER" id="PTHR44196">
    <property type="entry name" value="DEHYDROGENASE/REDUCTASE SDR FAMILY MEMBER 7B"/>
    <property type="match status" value="1"/>
</dbReference>
<evidence type="ECO:0000313" key="4">
    <source>
        <dbReference type="Proteomes" id="UP001456562"/>
    </source>
</evidence>
<dbReference type="InterPro" id="IPR002347">
    <property type="entry name" value="SDR_fam"/>
</dbReference>
<dbReference type="SUPFAM" id="SSF51735">
    <property type="entry name" value="NAD(P)-binding Rossmann-fold domains"/>
    <property type="match status" value="1"/>
</dbReference>
<gene>
    <name evidence="3" type="ORF">ABR748_37215</name>
</gene>
<comment type="caution">
    <text evidence="3">The sequence shown here is derived from an EMBL/GenBank/DDBJ whole genome shotgun (WGS) entry which is preliminary data.</text>
</comment>
<evidence type="ECO:0000256" key="2">
    <source>
        <dbReference type="ARBA" id="ARBA00023002"/>
    </source>
</evidence>
<name>A0ABV1QF74_STRMI</name>
<keyword evidence="2" id="KW-0560">Oxidoreductase</keyword>
<evidence type="ECO:0000313" key="3">
    <source>
        <dbReference type="EMBL" id="MER0429778.1"/>
    </source>
</evidence>
<dbReference type="RefSeq" id="WP_350241812.1">
    <property type="nucleotide sequence ID" value="NZ_JBEJUE010000074.1"/>
</dbReference>
<keyword evidence="4" id="KW-1185">Reference proteome</keyword>
<proteinExistence type="inferred from homology"/>
<dbReference type="EMBL" id="JBEJUE010000074">
    <property type="protein sequence ID" value="MER0429778.1"/>
    <property type="molecule type" value="Genomic_DNA"/>
</dbReference>
<dbReference type="InterPro" id="IPR036291">
    <property type="entry name" value="NAD(P)-bd_dom_sf"/>
</dbReference>
<dbReference type="Proteomes" id="UP001456562">
    <property type="component" value="Unassembled WGS sequence"/>
</dbReference>
<comment type="similarity">
    <text evidence="1">Belongs to the short-chain dehydrogenases/reductases (SDR) family.</text>
</comment>
<evidence type="ECO:0000256" key="1">
    <source>
        <dbReference type="ARBA" id="ARBA00006484"/>
    </source>
</evidence>
<dbReference type="Pfam" id="PF00106">
    <property type="entry name" value="adh_short"/>
    <property type="match status" value="1"/>
</dbReference>
<sequence length="66" mass="6661">MAPKLTGTIALVTGASSGIGAATAREFAGQGATVVVVARRKERYGGAGRRDHPGGLQGLLGSIWCH</sequence>
<organism evidence="3 4">
    <name type="scientific">Streptomyces microflavus</name>
    <name type="common">Streptomyces lipmanii</name>
    <dbReference type="NCBI Taxonomy" id="1919"/>
    <lineage>
        <taxon>Bacteria</taxon>
        <taxon>Bacillati</taxon>
        <taxon>Actinomycetota</taxon>
        <taxon>Actinomycetes</taxon>
        <taxon>Kitasatosporales</taxon>
        <taxon>Streptomycetaceae</taxon>
        <taxon>Streptomyces</taxon>
    </lineage>
</organism>
<reference evidence="3 4" key="1">
    <citation type="submission" date="2024-01" db="EMBL/GenBank/DDBJ databases">
        <title>Metagenomic exploration of the rhizosphere soil microbial community and their significance in facilitating the development of wild simulated ginseng.</title>
        <authorList>
            <person name="Huang J."/>
        </authorList>
    </citation>
    <scope>NUCLEOTIDE SEQUENCE [LARGE SCALE GENOMIC DNA]</scope>
    <source>
        <strain evidence="3 4">WY141</strain>
    </source>
</reference>
<dbReference type="PANTHER" id="PTHR44196:SF1">
    <property type="entry name" value="DEHYDROGENASE_REDUCTASE SDR FAMILY MEMBER 7B"/>
    <property type="match status" value="1"/>
</dbReference>
<accession>A0ABV1QF74</accession>
<protein>
    <submittedName>
        <fullName evidence="3">SDR family NAD(P)-dependent oxidoreductase</fullName>
    </submittedName>
</protein>